<keyword evidence="4" id="KW-1185">Reference proteome</keyword>
<dbReference type="VEuPathDB" id="FungiDB:Z520_05350"/>
<dbReference type="InterPro" id="IPR051353">
    <property type="entry name" value="Tobamovirus_resist_UPF0261"/>
</dbReference>
<feature type="domain" description="UPF0261" evidence="1">
    <location>
        <begin position="4"/>
        <end position="183"/>
    </location>
</feature>
<evidence type="ECO:0000313" key="4">
    <source>
        <dbReference type="Proteomes" id="UP000053411"/>
    </source>
</evidence>
<dbReference type="NCBIfam" id="NF002674">
    <property type="entry name" value="PRK02399.1-2"/>
    <property type="match status" value="1"/>
</dbReference>
<sequence length="461" mass="49780">MVKPTVLIVGTPDTKLDEILYLREQILAEGTCNTKILDVSHSISAKVRQPLDSLPSGEVISPLEKHSSTLKELSRGEYIDKAIELCTPVVKDLVSKSAVQGIVSAAGSSGSSLATALMRHACPVGFPKLMVSTMASGDIKHYVEETDITMMYSVVDIAGVNSILKRILSNAAAAISAMTVSYAKSLVDTSAHAAKGKRIAITMFGNTTPCVDAVRHILTSAPHDASDYEIYVFHATGSGGRAMERLIAEGQIDAVIDLTTTEIPDELFGGVLTAGPDRLEIAAKKGLPMIVSVGACDMVNFGPKDTVPEKYKDRKLFVHNPAVTLMRTTADENKKIGEFIVRKLSTNATNPSSIRVLIPEKGVSMLDGPPDKPFYDEDADKALFDTIQQGLEATEIEVEKHDLHINDEAFAGHVASAILEVMGVTQKHYRLANARRRKWSFDHGASVMLARRSSQIEIPDA</sequence>
<dbReference type="InterPro" id="IPR044122">
    <property type="entry name" value="UPF0261_N"/>
</dbReference>
<dbReference type="Proteomes" id="UP000053411">
    <property type="component" value="Unassembled WGS sequence"/>
</dbReference>
<gene>
    <name evidence="3" type="ORF">Z520_05350</name>
</gene>
<dbReference type="STRING" id="1442371.A0A0D2K6Z7"/>
<dbReference type="AlphaFoldDB" id="A0A0D2K6Z7"/>
<dbReference type="Pfam" id="PF23189">
    <property type="entry name" value="UPF0261_C"/>
    <property type="match status" value="1"/>
</dbReference>
<dbReference type="GeneID" id="27711096"/>
<feature type="domain" description="UPF0261" evidence="2">
    <location>
        <begin position="197"/>
        <end position="422"/>
    </location>
</feature>
<dbReference type="Gene3D" id="3.40.50.12020">
    <property type="entry name" value="Uncharacterised protein family UPF0261, NN domain"/>
    <property type="match status" value="1"/>
</dbReference>
<accession>A0A0D2K6Z7</accession>
<proteinExistence type="predicted"/>
<organism evidence="3 4">
    <name type="scientific">Fonsecaea multimorphosa CBS 102226</name>
    <dbReference type="NCBI Taxonomy" id="1442371"/>
    <lineage>
        <taxon>Eukaryota</taxon>
        <taxon>Fungi</taxon>
        <taxon>Dikarya</taxon>
        <taxon>Ascomycota</taxon>
        <taxon>Pezizomycotina</taxon>
        <taxon>Eurotiomycetes</taxon>
        <taxon>Chaetothyriomycetidae</taxon>
        <taxon>Chaetothyriales</taxon>
        <taxon>Herpotrichiellaceae</taxon>
        <taxon>Fonsecaea</taxon>
    </lineage>
</organism>
<protein>
    <submittedName>
        <fullName evidence="3">Uncharacterized protein</fullName>
    </submittedName>
</protein>
<dbReference type="Pfam" id="PF06792">
    <property type="entry name" value="UPF0261"/>
    <property type="match status" value="1"/>
</dbReference>
<evidence type="ECO:0000313" key="3">
    <source>
        <dbReference type="EMBL" id="KIX98889.1"/>
    </source>
</evidence>
<reference evidence="3 4" key="1">
    <citation type="submission" date="2015-01" db="EMBL/GenBank/DDBJ databases">
        <title>The Genome Sequence of Fonsecaea multimorphosa CBS 102226.</title>
        <authorList>
            <consortium name="The Broad Institute Genomics Platform"/>
            <person name="Cuomo C."/>
            <person name="de Hoog S."/>
            <person name="Gorbushina A."/>
            <person name="Stielow B."/>
            <person name="Teixiera M."/>
            <person name="Abouelleil A."/>
            <person name="Chapman S.B."/>
            <person name="Priest M."/>
            <person name="Young S.K."/>
            <person name="Wortman J."/>
            <person name="Nusbaum C."/>
            <person name="Birren B."/>
        </authorList>
    </citation>
    <scope>NUCLEOTIDE SEQUENCE [LARGE SCALE GENOMIC DNA]</scope>
    <source>
        <strain evidence="3 4">CBS 102226</strain>
    </source>
</reference>
<dbReference type="EMBL" id="KN848070">
    <property type="protein sequence ID" value="KIX98889.1"/>
    <property type="molecule type" value="Genomic_DNA"/>
</dbReference>
<dbReference type="PIRSF" id="PIRSF033271">
    <property type="entry name" value="UCP033271"/>
    <property type="match status" value="1"/>
</dbReference>
<dbReference type="Gene3D" id="3.40.50.12030">
    <property type="entry name" value="Uncharacterised protein family UPF0261, NC domain"/>
    <property type="match status" value="1"/>
</dbReference>
<name>A0A0D2K6Z7_9EURO</name>
<dbReference type="InterPro" id="IPR056778">
    <property type="entry name" value="UPF0261_C"/>
</dbReference>
<dbReference type="PANTHER" id="PTHR31862">
    <property type="entry name" value="UPF0261 DOMAIN PROTEIN (AFU_ORTHOLOGUE AFUA_1G10120)"/>
    <property type="match status" value="1"/>
</dbReference>
<dbReference type="CDD" id="cd15488">
    <property type="entry name" value="Tm-1-like"/>
    <property type="match status" value="1"/>
</dbReference>
<dbReference type="InterPro" id="IPR008322">
    <property type="entry name" value="UPF0261"/>
</dbReference>
<evidence type="ECO:0000259" key="2">
    <source>
        <dbReference type="Pfam" id="PF23189"/>
    </source>
</evidence>
<dbReference type="PANTHER" id="PTHR31862:SF1">
    <property type="entry name" value="UPF0261 DOMAIN PROTEIN (AFU_ORTHOLOGUE AFUA_1G10120)"/>
    <property type="match status" value="1"/>
</dbReference>
<dbReference type="OrthoDB" id="10264588at2759"/>
<evidence type="ECO:0000259" key="1">
    <source>
        <dbReference type="Pfam" id="PF06792"/>
    </source>
</evidence>
<dbReference type="RefSeq" id="XP_016633012.1">
    <property type="nucleotide sequence ID" value="XM_016775853.1"/>
</dbReference>